<dbReference type="EMBL" id="LBPR01000002">
    <property type="protein sequence ID" value="KKP63049.1"/>
    <property type="molecule type" value="Genomic_DNA"/>
</dbReference>
<evidence type="ECO:0000313" key="6">
    <source>
        <dbReference type="Proteomes" id="UP000034004"/>
    </source>
</evidence>
<dbReference type="Pfam" id="PF01196">
    <property type="entry name" value="Ribosomal_L17"/>
    <property type="match status" value="1"/>
</dbReference>
<dbReference type="Proteomes" id="UP000034004">
    <property type="component" value="Unassembled WGS sequence"/>
</dbReference>
<evidence type="ECO:0000256" key="1">
    <source>
        <dbReference type="ARBA" id="ARBA00008777"/>
    </source>
</evidence>
<dbReference type="InterPro" id="IPR036373">
    <property type="entry name" value="Ribosomal_bL17_sf"/>
</dbReference>
<dbReference type="SUPFAM" id="SSF64263">
    <property type="entry name" value="Prokaryotic ribosomal protein L17"/>
    <property type="match status" value="1"/>
</dbReference>
<evidence type="ECO:0000256" key="3">
    <source>
        <dbReference type="ARBA" id="ARBA00023274"/>
    </source>
</evidence>
<protein>
    <recommendedName>
        <fullName evidence="4">50S ribosomal protein L17</fullName>
    </recommendedName>
</protein>
<accession>A0A0G0B135</accession>
<name>A0A0G0B135_9BACT</name>
<reference evidence="5 6" key="1">
    <citation type="journal article" date="2015" name="Nature">
        <title>rRNA introns, odd ribosomes, and small enigmatic genomes across a large radiation of phyla.</title>
        <authorList>
            <person name="Brown C.T."/>
            <person name="Hug L.A."/>
            <person name="Thomas B.C."/>
            <person name="Sharon I."/>
            <person name="Castelle C.J."/>
            <person name="Singh A."/>
            <person name="Wilkins M.J."/>
            <person name="Williams K.H."/>
            <person name="Banfield J.F."/>
        </authorList>
    </citation>
    <scope>NUCLEOTIDE SEQUENCE [LARGE SCALE GENOMIC DNA]</scope>
</reference>
<dbReference type="Gene3D" id="3.90.1030.10">
    <property type="entry name" value="Ribosomal protein L17"/>
    <property type="match status" value="1"/>
</dbReference>
<evidence type="ECO:0000256" key="4">
    <source>
        <dbReference type="ARBA" id="ARBA00035494"/>
    </source>
</evidence>
<keyword evidence="2 5" id="KW-0689">Ribosomal protein</keyword>
<dbReference type="AlphaFoldDB" id="A0A0G0B135"/>
<dbReference type="PANTHER" id="PTHR14413">
    <property type="entry name" value="RIBOSOMAL PROTEIN L17"/>
    <property type="match status" value="1"/>
</dbReference>
<dbReference type="GO" id="GO:0022625">
    <property type="term" value="C:cytosolic large ribosomal subunit"/>
    <property type="evidence" value="ECO:0007669"/>
    <property type="project" value="TreeGrafter"/>
</dbReference>
<evidence type="ECO:0000256" key="2">
    <source>
        <dbReference type="ARBA" id="ARBA00022980"/>
    </source>
</evidence>
<gene>
    <name evidence="5" type="ORF">UR56_C0002G0026</name>
</gene>
<comment type="similarity">
    <text evidence="1">Belongs to the bacterial ribosomal protein bL17 family.</text>
</comment>
<dbReference type="PANTHER" id="PTHR14413:SF16">
    <property type="entry name" value="LARGE RIBOSOMAL SUBUNIT PROTEIN BL17M"/>
    <property type="match status" value="1"/>
</dbReference>
<organism evidence="5 6">
    <name type="scientific">Candidatus Roizmanbacteria bacterium GW2011_GWC2_34_23</name>
    <dbReference type="NCBI Taxonomy" id="1618484"/>
    <lineage>
        <taxon>Bacteria</taxon>
        <taxon>Candidatus Roizmaniibacteriota</taxon>
    </lineage>
</organism>
<dbReference type="GO" id="GO:0006412">
    <property type="term" value="P:translation"/>
    <property type="evidence" value="ECO:0007669"/>
    <property type="project" value="InterPro"/>
</dbReference>
<dbReference type="InterPro" id="IPR000456">
    <property type="entry name" value="Ribosomal_bL17"/>
</dbReference>
<dbReference type="GO" id="GO:0003735">
    <property type="term" value="F:structural constituent of ribosome"/>
    <property type="evidence" value="ECO:0007669"/>
    <property type="project" value="InterPro"/>
</dbReference>
<comment type="caution">
    <text evidence="5">The sequence shown here is derived from an EMBL/GenBank/DDBJ whole genome shotgun (WGS) entry which is preliminary data.</text>
</comment>
<evidence type="ECO:0000313" key="5">
    <source>
        <dbReference type="EMBL" id="KKP63049.1"/>
    </source>
</evidence>
<sequence length="125" mass="14407">MRHRVKKIKFSNGIDANRARVRKLAVNFFLKGKLTTTLSKAKAIKPVIERLIEKMKIRTEANVNYLKQKLDNKEVIEMAYKDISPIIAKINGGYVRVVKLGQRESDGAEVGRIEWVYPIIKQKQI</sequence>
<keyword evidence="3" id="KW-0687">Ribonucleoprotein</keyword>
<proteinExistence type="inferred from homology"/>
<dbReference type="STRING" id="1618484.UR56_C0002G0026"/>